<name>A0A8X6LL16_TRICU</name>
<evidence type="ECO:0000313" key="4">
    <source>
        <dbReference type="Proteomes" id="UP000887116"/>
    </source>
</evidence>
<keyword evidence="2" id="KW-0472">Membrane</keyword>
<gene>
    <name evidence="3" type="primary">NCL1_37879</name>
    <name evidence="3" type="ORF">TNCT_524011</name>
</gene>
<keyword evidence="2" id="KW-0812">Transmembrane</keyword>
<feature type="transmembrane region" description="Helical" evidence="2">
    <location>
        <begin position="224"/>
        <end position="251"/>
    </location>
</feature>
<evidence type="ECO:0000256" key="1">
    <source>
        <dbReference type="SAM" id="MobiDB-lite"/>
    </source>
</evidence>
<protein>
    <submittedName>
        <fullName evidence="3">Uncharacterized protein</fullName>
    </submittedName>
</protein>
<feature type="transmembrane region" description="Helical" evidence="2">
    <location>
        <begin position="112"/>
        <end position="130"/>
    </location>
</feature>
<dbReference type="OrthoDB" id="10358384at2759"/>
<feature type="compositionally biased region" description="Basic and acidic residues" evidence="1">
    <location>
        <begin position="44"/>
        <end position="60"/>
    </location>
</feature>
<organism evidence="3 4">
    <name type="scientific">Trichonephila clavata</name>
    <name type="common">Joro spider</name>
    <name type="synonym">Nephila clavata</name>
    <dbReference type="NCBI Taxonomy" id="2740835"/>
    <lineage>
        <taxon>Eukaryota</taxon>
        <taxon>Metazoa</taxon>
        <taxon>Ecdysozoa</taxon>
        <taxon>Arthropoda</taxon>
        <taxon>Chelicerata</taxon>
        <taxon>Arachnida</taxon>
        <taxon>Araneae</taxon>
        <taxon>Araneomorphae</taxon>
        <taxon>Entelegynae</taxon>
        <taxon>Araneoidea</taxon>
        <taxon>Nephilidae</taxon>
        <taxon>Trichonephila</taxon>
    </lineage>
</organism>
<dbReference type="EMBL" id="BMAO01006879">
    <property type="protein sequence ID" value="GFR12237.1"/>
    <property type="molecule type" value="Genomic_DNA"/>
</dbReference>
<evidence type="ECO:0000256" key="2">
    <source>
        <dbReference type="SAM" id="Phobius"/>
    </source>
</evidence>
<feature type="transmembrane region" description="Helical" evidence="2">
    <location>
        <begin position="142"/>
        <end position="162"/>
    </location>
</feature>
<keyword evidence="2" id="KW-1133">Transmembrane helix</keyword>
<feature type="compositionally biased region" description="Low complexity" evidence="1">
    <location>
        <begin position="25"/>
        <end position="43"/>
    </location>
</feature>
<sequence>METDEGIPLLRKYSRTMYQRVEPISPAATEPEAGASSESSSKQTTEDSSERDTDLPPVRRPDEVFLDPFFVRSLPQHEEFLGRMRALKSCLAVFLRACIWMRNSLYSDVTQILLNVIRMTWTAFMIYVGNHYVNECPMSPSLPYAILTGGIFACTAVVLRIISIIYSRFSYLNRPIPGIGKSICLMKLIFLGFFIAHLVCHYSYERSNDPSNLNYCNSSLLDYSSWIIGVNIAYVCCRIFAYFCQLVCMILQNC</sequence>
<proteinExistence type="predicted"/>
<feature type="region of interest" description="Disordered" evidence="1">
    <location>
        <begin position="21"/>
        <end position="60"/>
    </location>
</feature>
<comment type="caution">
    <text evidence="3">The sequence shown here is derived from an EMBL/GenBank/DDBJ whole genome shotgun (WGS) entry which is preliminary data.</text>
</comment>
<feature type="transmembrane region" description="Helical" evidence="2">
    <location>
        <begin position="183"/>
        <end position="204"/>
    </location>
</feature>
<dbReference type="AlphaFoldDB" id="A0A8X6LL16"/>
<accession>A0A8X6LL16</accession>
<reference evidence="3" key="1">
    <citation type="submission" date="2020-07" db="EMBL/GenBank/DDBJ databases">
        <title>Multicomponent nature underlies the extraordinary mechanical properties of spider dragline silk.</title>
        <authorList>
            <person name="Kono N."/>
            <person name="Nakamura H."/>
            <person name="Mori M."/>
            <person name="Yoshida Y."/>
            <person name="Ohtoshi R."/>
            <person name="Malay A.D."/>
            <person name="Moran D.A.P."/>
            <person name="Tomita M."/>
            <person name="Numata K."/>
            <person name="Arakawa K."/>
        </authorList>
    </citation>
    <scope>NUCLEOTIDE SEQUENCE</scope>
</reference>
<keyword evidence="4" id="KW-1185">Reference proteome</keyword>
<dbReference type="Proteomes" id="UP000887116">
    <property type="component" value="Unassembled WGS sequence"/>
</dbReference>
<evidence type="ECO:0000313" key="3">
    <source>
        <dbReference type="EMBL" id="GFR12237.1"/>
    </source>
</evidence>